<dbReference type="AlphaFoldDB" id="A0A4V2W5Z1"/>
<dbReference type="GeneID" id="98913991"/>
<sequence length="292" mass="34093">MDLTHDQICQDMIHSSIQDIKDFRRKTKFICILLALLCVFIFSKTDINIFGFSLHYNLGLGWIGLIIAFVLVIFIIIGYNVCLSFHELTVSNHILSLVNEKCDPLRANYVYTQLIKQKVLNEENICMDLISVLQLQNHQERIRDLLNQYPNAGTKNNHRIVAEFELLSEEEKIKRHEEFYQQNIAIIESMQLKNKKADSKSFELVKKSHLAQYLMYQKDYLKAIELLQELASLSPVYQVISALKMGKCYMALNDNERAIKNFEYVINHGNTMYAVIEAKELMKKLEEKKDEC</sequence>
<comment type="caution">
    <text evidence="2">The sequence shown here is derived from an EMBL/GenBank/DDBJ whole genome shotgun (WGS) entry which is preliminary data.</text>
</comment>
<dbReference type="SUPFAM" id="SSF48452">
    <property type="entry name" value="TPR-like"/>
    <property type="match status" value="1"/>
</dbReference>
<evidence type="ECO:0000313" key="2">
    <source>
        <dbReference type="EMBL" id="TCW02862.1"/>
    </source>
</evidence>
<accession>A0A4V2W5Z1</accession>
<dbReference type="Proteomes" id="UP000295515">
    <property type="component" value="Unassembled WGS sequence"/>
</dbReference>
<dbReference type="EMBL" id="SMCQ01000001">
    <property type="protein sequence ID" value="TCW02862.1"/>
    <property type="molecule type" value="Genomic_DNA"/>
</dbReference>
<feature type="transmembrane region" description="Helical" evidence="1">
    <location>
        <begin position="60"/>
        <end position="82"/>
    </location>
</feature>
<keyword evidence="1" id="KW-0472">Membrane</keyword>
<proteinExistence type="predicted"/>
<evidence type="ECO:0000256" key="1">
    <source>
        <dbReference type="SAM" id="Phobius"/>
    </source>
</evidence>
<evidence type="ECO:0000313" key="3">
    <source>
        <dbReference type="Proteomes" id="UP000295515"/>
    </source>
</evidence>
<protein>
    <submittedName>
        <fullName evidence="2">Uncharacterized protein</fullName>
    </submittedName>
</protein>
<name>A0A4V2W5Z1_9FIRM</name>
<gene>
    <name evidence="2" type="ORF">EDD60_101166</name>
</gene>
<dbReference type="InterPro" id="IPR011990">
    <property type="entry name" value="TPR-like_helical_dom_sf"/>
</dbReference>
<keyword evidence="3" id="KW-1185">Reference proteome</keyword>
<keyword evidence="1" id="KW-0812">Transmembrane</keyword>
<dbReference type="Gene3D" id="1.25.40.10">
    <property type="entry name" value="Tetratricopeptide repeat domain"/>
    <property type="match status" value="1"/>
</dbReference>
<reference evidence="2 3" key="1">
    <citation type="submission" date="2019-03" db="EMBL/GenBank/DDBJ databases">
        <title>Genomic Encyclopedia of Type Strains, Phase IV (KMG-IV): sequencing the most valuable type-strain genomes for metagenomic binning, comparative biology and taxonomic classification.</title>
        <authorList>
            <person name="Goeker M."/>
        </authorList>
    </citation>
    <scope>NUCLEOTIDE SEQUENCE [LARGE SCALE GENOMIC DNA]</scope>
    <source>
        <strain evidence="2 3">DSM 29487</strain>
    </source>
</reference>
<keyword evidence="1" id="KW-1133">Transmembrane helix</keyword>
<organism evidence="2 3">
    <name type="scientific">Longibaculum muris</name>
    <dbReference type="NCBI Taxonomy" id="1796628"/>
    <lineage>
        <taxon>Bacteria</taxon>
        <taxon>Bacillati</taxon>
        <taxon>Bacillota</taxon>
        <taxon>Erysipelotrichia</taxon>
        <taxon>Erysipelotrichales</taxon>
        <taxon>Coprobacillaceae</taxon>
        <taxon>Longibaculum</taxon>
    </lineage>
</organism>
<dbReference type="RefSeq" id="WP_066445522.1">
    <property type="nucleotide sequence ID" value="NZ_JANKBF010000002.1"/>
</dbReference>
<feature type="transmembrane region" description="Helical" evidence="1">
    <location>
        <begin position="29"/>
        <end position="54"/>
    </location>
</feature>